<dbReference type="InterPro" id="IPR050490">
    <property type="entry name" value="Bact_solute-bd_prot1"/>
</dbReference>
<feature type="signal peptide" evidence="2">
    <location>
        <begin position="1"/>
        <end position="25"/>
    </location>
</feature>
<dbReference type="SUPFAM" id="SSF53850">
    <property type="entry name" value="Periplasmic binding protein-like II"/>
    <property type="match status" value="1"/>
</dbReference>
<reference evidence="4" key="1">
    <citation type="journal article" date="2019" name="Int. J. Syst. Evol. Microbiol.">
        <title>The Global Catalogue of Microorganisms (GCM) 10K type strain sequencing project: providing services to taxonomists for standard genome sequencing and annotation.</title>
        <authorList>
            <consortium name="The Broad Institute Genomics Platform"/>
            <consortium name="The Broad Institute Genome Sequencing Center for Infectious Disease"/>
            <person name="Wu L."/>
            <person name="Ma J."/>
        </authorList>
    </citation>
    <scope>NUCLEOTIDE SEQUENCE [LARGE SCALE GENOMIC DNA]</scope>
    <source>
        <strain evidence="4">CCUG 54523</strain>
    </source>
</reference>
<dbReference type="PANTHER" id="PTHR43649">
    <property type="entry name" value="ARABINOSE-BINDING PROTEIN-RELATED"/>
    <property type="match status" value="1"/>
</dbReference>
<dbReference type="Proteomes" id="UP001597055">
    <property type="component" value="Unassembled WGS sequence"/>
</dbReference>
<proteinExistence type="predicted"/>
<protein>
    <submittedName>
        <fullName evidence="3">Extracellular solute-binding protein</fullName>
    </submittedName>
</protein>
<accession>A0ABW3AG77</accession>
<name>A0ABW3AG77_9MICO</name>
<dbReference type="PANTHER" id="PTHR43649:SF33">
    <property type="entry name" value="POLYGALACTURONAN_RHAMNOGALACTURONAN-BINDING PROTEIN YTCQ"/>
    <property type="match status" value="1"/>
</dbReference>
<evidence type="ECO:0000313" key="3">
    <source>
        <dbReference type="EMBL" id="MFD0789606.1"/>
    </source>
</evidence>
<keyword evidence="4" id="KW-1185">Reference proteome</keyword>
<evidence type="ECO:0000256" key="2">
    <source>
        <dbReference type="SAM" id="SignalP"/>
    </source>
</evidence>
<organism evidence="3 4">
    <name type="scientific">Microbacterium insulae</name>
    <dbReference type="NCBI Taxonomy" id="483014"/>
    <lineage>
        <taxon>Bacteria</taxon>
        <taxon>Bacillati</taxon>
        <taxon>Actinomycetota</taxon>
        <taxon>Actinomycetes</taxon>
        <taxon>Micrococcales</taxon>
        <taxon>Microbacteriaceae</taxon>
        <taxon>Microbacterium</taxon>
    </lineage>
</organism>
<dbReference type="Gene3D" id="3.40.190.10">
    <property type="entry name" value="Periplasmic binding protein-like II"/>
    <property type="match status" value="3"/>
</dbReference>
<dbReference type="RefSeq" id="WP_204980715.1">
    <property type="nucleotide sequence ID" value="NZ_JBHTII010000001.1"/>
</dbReference>
<dbReference type="PROSITE" id="PS51257">
    <property type="entry name" value="PROKAR_LIPOPROTEIN"/>
    <property type="match status" value="1"/>
</dbReference>
<evidence type="ECO:0000313" key="4">
    <source>
        <dbReference type="Proteomes" id="UP001597055"/>
    </source>
</evidence>
<feature type="chain" id="PRO_5047069100" evidence="2">
    <location>
        <begin position="26"/>
        <end position="444"/>
    </location>
</feature>
<gene>
    <name evidence="3" type="ORF">ACFQ0P_04295</name>
</gene>
<keyword evidence="1 2" id="KW-0732">Signal</keyword>
<sequence>MQHMKRAVGVALLTAGVLVVAGCSASGGDSGNGGDAGACEPAGEDVTLSFTSWIPGIEDAVAIWNEANPDIQVEVQTGPSGNAGTYQNFFNQLEAGNAPDLGQIEYDALPNFRVQDGLENLAACEDVVAAGDQFVDWTWGQVTLGTEDEVYGIPQDSGPMALFYRSDLFEENGIEVPTTWEEYRAAAEQIRELGGYITNFSQTDINQFAGFVWQAGGEWFANDGEAWTVELTDETSVKVADYWQDLIENDLVSTYPAWTDEWNNAYNSGEVWTWNSAVWGANSIASGAPDTAGNWRVAQGPQWEAGESAAGNWGGSSIAVFKGTDHLYEAAKFALWLNTSEEALTSLNETAAIYPATTAGLELPALQEGVEFYGDQPIYEIFAAAASEVNPDFVWGPTMTQTYADVSDGFKNAVSGSGTLADALAAAQESTIAALEAQSIPVSQ</sequence>
<dbReference type="EMBL" id="JBHTII010000001">
    <property type="protein sequence ID" value="MFD0789606.1"/>
    <property type="molecule type" value="Genomic_DNA"/>
</dbReference>
<evidence type="ECO:0000256" key="1">
    <source>
        <dbReference type="ARBA" id="ARBA00022729"/>
    </source>
</evidence>
<comment type="caution">
    <text evidence="3">The sequence shown here is derived from an EMBL/GenBank/DDBJ whole genome shotgun (WGS) entry which is preliminary data.</text>
</comment>